<dbReference type="EMBL" id="CACSIO010000001">
    <property type="protein sequence ID" value="CAA0084846.1"/>
    <property type="molecule type" value="Genomic_DNA"/>
</dbReference>
<feature type="chain" id="PRO_5025039089" description="Lipoprotein" evidence="1">
    <location>
        <begin position="25"/>
        <end position="258"/>
    </location>
</feature>
<dbReference type="Proteomes" id="UP000441399">
    <property type="component" value="Unassembled WGS sequence"/>
</dbReference>
<gene>
    <name evidence="2" type="ORF">OPDIPICF_00737</name>
</gene>
<keyword evidence="3" id="KW-1185">Reference proteome</keyword>
<dbReference type="AlphaFoldDB" id="A0A5S9N4W8"/>
<organism evidence="2 3">
    <name type="scientific">BD1-7 clade bacterium</name>
    <dbReference type="NCBI Taxonomy" id="2029982"/>
    <lineage>
        <taxon>Bacteria</taxon>
        <taxon>Pseudomonadati</taxon>
        <taxon>Pseudomonadota</taxon>
        <taxon>Gammaproteobacteria</taxon>
        <taxon>Cellvibrionales</taxon>
        <taxon>Spongiibacteraceae</taxon>
        <taxon>BD1-7 clade</taxon>
    </lineage>
</organism>
<evidence type="ECO:0000313" key="3">
    <source>
        <dbReference type="Proteomes" id="UP000441399"/>
    </source>
</evidence>
<keyword evidence="1" id="KW-0732">Signal</keyword>
<accession>A0A5S9N4W8</accession>
<evidence type="ECO:0008006" key="4">
    <source>
        <dbReference type="Google" id="ProtNLM"/>
    </source>
</evidence>
<proteinExistence type="predicted"/>
<protein>
    <recommendedName>
        <fullName evidence="4">Lipoprotein</fullName>
    </recommendedName>
</protein>
<dbReference type="PROSITE" id="PS51257">
    <property type="entry name" value="PROKAR_LIPOPROTEIN"/>
    <property type="match status" value="1"/>
</dbReference>
<dbReference type="OrthoDB" id="9877202at2"/>
<evidence type="ECO:0000313" key="2">
    <source>
        <dbReference type="EMBL" id="CAA0084846.1"/>
    </source>
</evidence>
<evidence type="ECO:0000256" key="1">
    <source>
        <dbReference type="SAM" id="SignalP"/>
    </source>
</evidence>
<sequence length="258" mass="27281">MEFQSRFLPVTAGVLVLSAGAIFAGCSSDSSSSSRGGLGMNATALSTDGMNTQITARFFDFESGAEMPTRITLEPDTDFLVASLNSNNQNLNEQQDGDRYFYTTSFNTANAGSEFQIALHTEAQGSVFDAQQNFITLPTASNVIMPAAGTTFSSNENVEITWDNPRSANAFAISTNATCDNGQSLNYSISRSGDPGTITLSANQLAGIPSGGNLTSCNVILMLMKIDNGRRDRAFTGGGVLQGIQQRTVDSITVTYGP</sequence>
<name>A0A5S9N4W8_9GAMM</name>
<reference evidence="2 3" key="1">
    <citation type="submission" date="2019-11" db="EMBL/GenBank/DDBJ databases">
        <authorList>
            <person name="Holert J."/>
        </authorList>
    </citation>
    <scope>NUCLEOTIDE SEQUENCE [LARGE SCALE GENOMIC DNA]</scope>
    <source>
        <strain evidence="2">SB11_3</strain>
    </source>
</reference>
<feature type="signal peptide" evidence="1">
    <location>
        <begin position="1"/>
        <end position="24"/>
    </location>
</feature>